<gene>
    <name evidence="12" type="primary">serS</name>
    <name evidence="17" type="ORF">DI626_00085</name>
</gene>
<organism evidence="17 18">
    <name type="scientific">Micavibrio aeruginosavorus</name>
    <dbReference type="NCBI Taxonomy" id="349221"/>
    <lineage>
        <taxon>Bacteria</taxon>
        <taxon>Pseudomonadati</taxon>
        <taxon>Bdellovibrionota</taxon>
        <taxon>Bdellovibrionia</taxon>
        <taxon>Bdellovibrionales</taxon>
        <taxon>Pseudobdellovibrionaceae</taxon>
        <taxon>Micavibrio</taxon>
    </lineage>
</organism>
<evidence type="ECO:0000313" key="17">
    <source>
        <dbReference type="EMBL" id="PZO89098.1"/>
    </source>
</evidence>
<feature type="binding site" evidence="12">
    <location>
        <begin position="229"/>
        <end position="231"/>
    </location>
    <ligand>
        <name>L-serine</name>
        <dbReference type="ChEBI" id="CHEBI:33384"/>
    </ligand>
</feature>
<dbReference type="Gene3D" id="1.10.287.40">
    <property type="entry name" value="Serine-tRNA synthetase, tRNA binding domain"/>
    <property type="match status" value="1"/>
</dbReference>
<dbReference type="PRINTS" id="PR00981">
    <property type="entry name" value="TRNASYNTHSER"/>
</dbReference>
<evidence type="ECO:0000256" key="12">
    <source>
        <dbReference type="HAMAP-Rule" id="MF_00176"/>
    </source>
</evidence>
<dbReference type="EC" id="6.1.1.11" evidence="12"/>
<dbReference type="InterPro" id="IPR045864">
    <property type="entry name" value="aa-tRNA-synth_II/BPL/LPL"/>
</dbReference>
<evidence type="ECO:0000256" key="13">
    <source>
        <dbReference type="PIRSR" id="PIRSR001529-1"/>
    </source>
</evidence>
<keyword evidence="4 12" id="KW-0963">Cytoplasm</keyword>
<accession>A0A2W5C4L4</accession>
<dbReference type="InterPro" id="IPR002317">
    <property type="entry name" value="Ser-tRNA-ligase_type_1"/>
</dbReference>
<evidence type="ECO:0000256" key="14">
    <source>
        <dbReference type="PIRSR" id="PIRSR001529-2"/>
    </source>
</evidence>
<dbReference type="GO" id="GO:0004828">
    <property type="term" value="F:serine-tRNA ligase activity"/>
    <property type="evidence" value="ECO:0007669"/>
    <property type="project" value="UniProtKB-UniRule"/>
</dbReference>
<dbReference type="EMBL" id="QFNK01000001">
    <property type="protein sequence ID" value="PZO89098.1"/>
    <property type="molecule type" value="Genomic_DNA"/>
</dbReference>
<dbReference type="Pfam" id="PF02403">
    <property type="entry name" value="Seryl_tRNA_N"/>
    <property type="match status" value="1"/>
</dbReference>
<comment type="domain">
    <text evidence="12">Consists of two distinct domains, a catalytic core and a N-terminal extension that is involved in tRNA binding.</text>
</comment>
<dbReference type="GO" id="GO:0005524">
    <property type="term" value="F:ATP binding"/>
    <property type="evidence" value="ECO:0007669"/>
    <property type="project" value="UniProtKB-UniRule"/>
</dbReference>
<comment type="caution">
    <text evidence="17">The sequence shown here is derived from an EMBL/GenBank/DDBJ whole genome shotgun (WGS) entry which is preliminary data.</text>
</comment>
<feature type="binding site" evidence="12">
    <location>
        <position position="383"/>
    </location>
    <ligand>
        <name>L-serine</name>
        <dbReference type="ChEBI" id="CHEBI:33384"/>
    </ligand>
</feature>
<dbReference type="Gene3D" id="3.30.930.10">
    <property type="entry name" value="Bira Bifunctional Protein, Domain 2"/>
    <property type="match status" value="1"/>
</dbReference>
<feature type="binding site" evidence="12 13">
    <location>
        <position position="283"/>
    </location>
    <ligand>
        <name>L-serine</name>
        <dbReference type="ChEBI" id="CHEBI:33384"/>
    </ligand>
</feature>
<dbReference type="CDD" id="cd00770">
    <property type="entry name" value="SerRS_core"/>
    <property type="match status" value="1"/>
</dbReference>
<dbReference type="InterPro" id="IPR010978">
    <property type="entry name" value="tRNA-bd_arm"/>
</dbReference>
<dbReference type="UniPathway" id="UPA00906">
    <property type="reaction ID" value="UER00895"/>
</dbReference>
<evidence type="ECO:0000256" key="4">
    <source>
        <dbReference type="ARBA" id="ARBA00022490"/>
    </source>
</evidence>
<evidence type="ECO:0000256" key="5">
    <source>
        <dbReference type="ARBA" id="ARBA00022598"/>
    </source>
</evidence>
<comment type="subcellular location">
    <subcellularLocation>
        <location evidence="1 12">Cytoplasm</location>
    </subcellularLocation>
</comment>
<evidence type="ECO:0000256" key="15">
    <source>
        <dbReference type="SAM" id="MobiDB-lite"/>
    </source>
</evidence>
<comment type="caution">
    <text evidence="12">Lacks conserved residue(s) required for the propagation of feature annotation.</text>
</comment>
<dbReference type="HAMAP" id="MF_00176">
    <property type="entry name" value="Ser_tRNA_synth_type1"/>
    <property type="match status" value="1"/>
</dbReference>
<dbReference type="SUPFAM" id="SSF46589">
    <property type="entry name" value="tRNA-binding arm"/>
    <property type="match status" value="1"/>
</dbReference>
<evidence type="ECO:0000256" key="10">
    <source>
        <dbReference type="ARBA" id="ARBA00047929"/>
    </source>
</evidence>
<evidence type="ECO:0000313" key="18">
    <source>
        <dbReference type="Proteomes" id="UP000249557"/>
    </source>
</evidence>
<dbReference type="InterPro" id="IPR002314">
    <property type="entry name" value="aa-tRNA-synt_IIb"/>
</dbReference>
<dbReference type="SUPFAM" id="SSF55681">
    <property type="entry name" value="Class II aaRS and biotin synthetases"/>
    <property type="match status" value="1"/>
</dbReference>
<feature type="binding site" evidence="13">
    <location>
        <position position="260"/>
    </location>
    <ligand>
        <name>L-serine</name>
        <dbReference type="ChEBI" id="CHEBI:33384"/>
    </ligand>
</feature>
<dbReference type="InterPro" id="IPR006195">
    <property type="entry name" value="aa-tRNA-synth_II"/>
</dbReference>
<keyword evidence="6 12" id="KW-0547">Nucleotide-binding</keyword>
<dbReference type="AlphaFoldDB" id="A0A2W5C4L4"/>
<keyword evidence="9 12" id="KW-0030">Aminoacyl-tRNA synthetase</keyword>
<feature type="binding site" evidence="13">
    <location>
        <position position="229"/>
    </location>
    <ligand>
        <name>L-serine</name>
        <dbReference type="ChEBI" id="CHEBI:33384"/>
    </ligand>
</feature>
<evidence type="ECO:0000256" key="9">
    <source>
        <dbReference type="ARBA" id="ARBA00023146"/>
    </source>
</evidence>
<comment type="catalytic activity">
    <reaction evidence="10 12">
        <text>tRNA(Sec) + L-serine + ATP = L-seryl-tRNA(Sec) + AMP + diphosphate + H(+)</text>
        <dbReference type="Rhea" id="RHEA:42580"/>
        <dbReference type="Rhea" id="RHEA-COMP:9742"/>
        <dbReference type="Rhea" id="RHEA-COMP:10128"/>
        <dbReference type="ChEBI" id="CHEBI:15378"/>
        <dbReference type="ChEBI" id="CHEBI:30616"/>
        <dbReference type="ChEBI" id="CHEBI:33019"/>
        <dbReference type="ChEBI" id="CHEBI:33384"/>
        <dbReference type="ChEBI" id="CHEBI:78442"/>
        <dbReference type="ChEBI" id="CHEBI:78533"/>
        <dbReference type="ChEBI" id="CHEBI:456215"/>
        <dbReference type="EC" id="6.1.1.11"/>
    </reaction>
</comment>
<evidence type="ECO:0000256" key="3">
    <source>
        <dbReference type="ARBA" id="ARBA00010728"/>
    </source>
</evidence>
<dbReference type="PIRSF" id="PIRSF001529">
    <property type="entry name" value="Ser-tRNA-synth_IIa"/>
    <property type="match status" value="1"/>
</dbReference>
<reference evidence="17 18" key="1">
    <citation type="submission" date="2017-08" db="EMBL/GenBank/DDBJ databases">
        <title>Infants hospitalized years apart are colonized by the same room-sourced microbial strains.</title>
        <authorList>
            <person name="Brooks B."/>
            <person name="Olm M.R."/>
            <person name="Firek B.A."/>
            <person name="Baker R."/>
            <person name="Thomas B.C."/>
            <person name="Morowitz M.J."/>
            <person name="Banfield J.F."/>
        </authorList>
    </citation>
    <scope>NUCLEOTIDE SEQUENCE [LARGE SCALE GENOMIC DNA]</scope>
    <source>
        <strain evidence="17">S2_018_000_R2_104</strain>
    </source>
</reference>
<keyword evidence="7 12" id="KW-0067">ATP-binding</keyword>
<evidence type="ECO:0000256" key="11">
    <source>
        <dbReference type="ARBA" id="ARBA00048823"/>
    </source>
</evidence>
<dbReference type="GO" id="GO:0006434">
    <property type="term" value="P:seryl-tRNA aminoacylation"/>
    <property type="evidence" value="ECO:0007669"/>
    <property type="project" value="UniProtKB-UniRule"/>
</dbReference>
<dbReference type="Pfam" id="PF00587">
    <property type="entry name" value="tRNA-synt_2b"/>
    <property type="match status" value="1"/>
</dbReference>
<evidence type="ECO:0000256" key="8">
    <source>
        <dbReference type="ARBA" id="ARBA00022917"/>
    </source>
</evidence>
<comment type="pathway">
    <text evidence="2 12">Aminoacyl-tRNA biosynthesis; selenocysteinyl-tRNA(Sec) biosynthesis; L-seryl-tRNA(Sec) from L-serine and tRNA(Sec): step 1/1.</text>
</comment>
<dbReference type="PANTHER" id="PTHR43697">
    <property type="entry name" value="SERYL-TRNA SYNTHETASE"/>
    <property type="match status" value="1"/>
</dbReference>
<dbReference type="NCBIfam" id="TIGR00414">
    <property type="entry name" value="serS"/>
    <property type="match status" value="1"/>
</dbReference>
<comment type="catalytic activity">
    <reaction evidence="11 12">
        <text>tRNA(Ser) + L-serine + ATP = L-seryl-tRNA(Ser) + AMP + diphosphate + H(+)</text>
        <dbReference type="Rhea" id="RHEA:12292"/>
        <dbReference type="Rhea" id="RHEA-COMP:9669"/>
        <dbReference type="Rhea" id="RHEA-COMP:9703"/>
        <dbReference type="ChEBI" id="CHEBI:15378"/>
        <dbReference type="ChEBI" id="CHEBI:30616"/>
        <dbReference type="ChEBI" id="CHEBI:33019"/>
        <dbReference type="ChEBI" id="CHEBI:33384"/>
        <dbReference type="ChEBI" id="CHEBI:78442"/>
        <dbReference type="ChEBI" id="CHEBI:78533"/>
        <dbReference type="ChEBI" id="CHEBI:456215"/>
        <dbReference type="EC" id="6.1.1.11"/>
    </reaction>
</comment>
<dbReference type="PANTHER" id="PTHR43697:SF1">
    <property type="entry name" value="SERINE--TRNA LIGASE"/>
    <property type="match status" value="1"/>
</dbReference>
<evidence type="ECO:0000259" key="16">
    <source>
        <dbReference type="PROSITE" id="PS50862"/>
    </source>
</evidence>
<proteinExistence type="inferred from homology"/>
<evidence type="ECO:0000256" key="7">
    <source>
        <dbReference type="ARBA" id="ARBA00022840"/>
    </source>
</evidence>
<evidence type="ECO:0000256" key="2">
    <source>
        <dbReference type="ARBA" id="ARBA00005045"/>
    </source>
</evidence>
<comment type="function">
    <text evidence="12">Catalyzes the attachment of serine to tRNA(Ser). Is also able to aminoacylate tRNA(Sec) with serine, to form the misacylated tRNA L-seryl-tRNA(Sec), which will be further converted into selenocysteinyl-tRNA(Sec).</text>
</comment>
<evidence type="ECO:0000256" key="1">
    <source>
        <dbReference type="ARBA" id="ARBA00004496"/>
    </source>
</evidence>
<protein>
    <recommendedName>
        <fullName evidence="12">Serine--tRNA ligase</fullName>
        <ecNumber evidence="12">6.1.1.11</ecNumber>
    </recommendedName>
    <alternativeName>
        <fullName evidence="12">Seryl-tRNA synthetase</fullName>
        <shortName evidence="12">SerRS</shortName>
    </alternativeName>
    <alternativeName>
        <fullName evidence="12">Seryl-tRNA(Ser/Sec) synthetase</fullName>
    </alternativeName>
</protein>
<name>A0A2W5C4L4_9BACT</name>
<feature type="binding site" evidence="12 14">
    <location>
        <begin position="260"/>
        <end position="262"/>
    </location>
    <ligand>
        <name>ATP</name>
        <dbReference type="ChEBI" id="CHEBI:30616"/>
    </ligand>
</feature>
<feature type="domain" description="Aminoacyl-transfer RNA synthetases class-II family profile" evidence="16">
    <location>
        <begin position="171"/>
        <end position="409"/>
    </location>
</feature>
<feature type="binding site" evidence="13">
    <location>
        <position position="381"/>
    </location>
    <ligand>
        <name>L-serine</name>
        <dbReference type="ChEBI" id="CHEBI:33384"/>
    </ligand>
</feature>
<keyword evidence="5 12" id="KW-0436">Ligase</keyword>
<feature type="region of interest" description="Disordered" evidence="15">
    <location>
        <begin position="45"/>
        <end position="65"/>
    </location>
</feature>
<evidence type="ECO:0000256" key="6">
    <source>
        <dbReference type="ARBA" id="ARBA00022741"/>
    </source>
</evidence>
<dbReference type="InterPro" id="IPR042103">
    <property type="entry name" value="SerRS_1_N_sf"/>
</dbReference>
<comment type="similarity">
    <text evidence="3 12">Belongs to the class-II aminoacyl-tRNA synthetase family. Type-1 seryl-tRNA synthetase subfamily.</text>
</comment>
<dbReference type="InterPro" id="IPR015866">
    <property type="entry name" value="Ser-tRNA-synth_1_N"/>
</dbReference>
<dbReference type="PROSITE" id="PS50862">
    <property type="entry name" value="AA_TRNA_LIGASE_II"/>
    <property type="match status" value="1"/>
</dbReference>
<dbReference type="InterPro" id="IPR033729">
    <property type="entry name" value="SerRS_core"/>
</dbReference>
<feature type="binding site" evidence="12 14">
    <location>
        <begin position="347"/>
        <end position="350"/>
    </location>
    <ligand>
        <name>ATP</name>
        <dbReference type="ChEBI" id="CHEBI:30616"/>
    </ligand>
</feature>
<comment type="subunit">
    <text evidence="12">Homodimer. The tRNA molecule binds across the dimer.</text>
</comment>
<keyword evidence="8 12" id="KW-0648">Protein biosynthesis</keyword>
<dbReference type="GO" id="GO:0005737">
    <property type="term" value="C:cytoplasm"/>
    <property type="evidence" value="ECO:0007669"/>
    <property type="project" value="UniProtKB-SubCell"/>
</dbReference>
<dbReference type="GO" id="GO:0016260">
    <property type="term" value="P:selenocysteine biosynthetic process"/>
    <property type="evidence" value="ECO:0007669"/>
    <property type="project" value="UniProtKB-UniRule"/>
</dbReference>
<dbReference type="Proteomes" id="UP000249557">
    <property type="component" value="Unassembled WGS sequence"/>
</dbReference>
<sequence length="425" mass="47573">MHDIKAIRQDPAAFDKAMARRGLSAQSEGILALDEKRRAAQTELQSLQTERNDKSKQIGAIKGKGGDASALMDDVALIKDKMTALEVQERELDIQLNEILVSLPNVQDVSIPDGPDEEHNVELRKVGEPKRQNAKTPDHTDIGEALGMMDFETAAKMSGSRFVMMHSGLARLERALAQFMLDTHTGEHGYTEVSPPLMVNDKTMFGTGQLPKFRDDQFQTTRGDWLIPTSEVPLTNIVADMIIEDLEAPRRYTAFTPCFRQEAGAAGRDTRGMIRQHQFYKVEMVSITRAEDSVSEHDRMTECAENILKKLELPFRTIVLCTGDAGFSSYKTHDIEVWLPSQERYREISSCSNCWDFQARRMNARYREKGDKNTKFVHTLNGSGLAVGRALIAVLENYYDPADGGVFVPAVLKPYMGGLEKIVKA</sequence>